<feature type="coiled-coil region" evidence="3">
    <location>
        <begin position="91"/>
        <end position="118"/>
    </location>
</feature>
<dbReference type="GO" id="GO:0046872">
    <property type="term" value="F:metal ion binding"/>
    <property type="evidence" value="ECO:0007669"/>
    <property type="project" value="UniProtKB-KW"/>
</dbReference>
<dbReference type="SUPFAM" id="SSF109604">
    <property type="entry name" value="HD-domain/PDEase-like"/>
    <property type="match status" value="1"/>
</dbReference>
<gene>
    <name evidence="5" type="ORF">PBLR_12273</name>
</gene>
<dbReference type="Gene3D" id="1.10.3210.10">
    <property type="entry name" value="Hypothetical protein af1432"/>
    <property type="match status" value="1"/>
</dbReference>
<dbReference type="Proteomes" id="UP000304148">
    <property type="component" value="Chromosome"/>
</dbReference>
<keyword evidence="1" id="KW-0479">Metal-binding</keyword>
<dbReference type="InterPro" id="IPR039356">
    <property type="entry name" value="YfbR/HDDC2"/>
</dbReference>
<dbReference type="PANTHER" id="PTHR11845:SF13">
    <property type="entry name" value="5'-DEOXYNUCLEOTIDASE HDDC2"/>
    <property type="match status" value="1"/>
</dbReference>
<feature type="domain" description="HD" evidence="4">
    <location>
        <begin position="22"/>
        <end position="178"/>
    </location>
</feature>
<sequence length="211" mass="24792">MMERQSMRTQLMNVLNVVNLGEKLKSELRHSWLSNGRQESVAKHTWRVSLMAMLIEPYLDQEIDTAKMLKMIIIHDLVEAEAKDIPAFDTMNNEQLREQKAQNEMKAIQRIRETLKGNLGRDVYDLWIEFEHKQTYEAKVANALDKLEAQIQHNEADICTWIEIEYEMSFMMGKHTDFSPVLTQLKELIEEEAEDKLRRAGIDVDNRKSKK</sequence>
<evidence type="ECO:0000256" key="2">
    <source>
        <dbReference type="ARBA" id="ARBA00022801"/>
    </source>
</evidence>
<dbReference type="EMBL" id="LS992241">
    <property type="protein sequence ID" value="SYX83851.1"/>
    <property type="molecule type" value="Genomic_DNA"/>
</dbReference>
<evidence type="ECO:0000256" key="3">
    <source>
        <dbReference type="SAM" id="Coils"/>
    </source>
</evidence>
<dbReference type="PANTHER" id="PTHR11845">
    <property type="entry name" value="5'-DEOXYNUCLEOTIDASE HDDC2"/>
    <property type="match status" value="1"/>
</dbReference>
<organism evidence="5 6">
    <name type="scientific">Paenibacillus alvei</name>
    <name type="common">Bacillus alvei</name>
    <dbReference type="NCBI Taxonomy" id="44250"/>
    <lineage>
        <taxon>Bacteria</taxon>
        <taxon>Bacillati</taxon>
        <taxon>Bacillota</taxon>
        <taxon>Bacilli</taxon>
        <taxon>Bacillales</taxon>
        <taxon>Paenibacillaceae</taxon>
        <taxon>Paenibacillus</taxon>
    </lineage>
</organism>
<dbReference type="AlphaFoldDB" id="A0A383RB25"/>
<evidence type="ECO:0000313" key="5">
    <source>
        <dbReference type="EMBL" id="SYX83851.1"/>
    </source>
</evidence>
<protein>
    <submittedName>
        <fullName evidence="5">Putative hydrolases of HD superfamily</fullName>
    </submittedName>
</protein>
<reference evidence="6" key="1">
    <citation type="submission" date="2018-08" db="EMBL/GenBank/DDBJ databases">
        <authorList>
            <person name="Chevrot R."/>
        </authorList>
    </citation>
    <scope>NUCLEOTIDE SEQUENCE [LARGE SCALE GENOMIC DNA]</scope>
</reference>
<evidence type="ECO:0000259" key="4">
    <source>
        <dbReference type="Pfam" id="PF13023"/>
    </source>
</evidence>
<proteinExistence type="predicted"/>
<keyword evidence="2 5" id="KW-0378">Hydrolase</keyword>
<keyword evidence="3" id="KW-0175">Coiled coil</keyword>
<dbReference type="Pfam" id="PF13023">
    <property type="entry name" value="HD_3"/>
    <property type="match status" value="1"/>
</dbReference>
<evidence type="ECO:0000313" key="6">
    <source>
        <dbReference type="Proteomes" id="UP000304148"/>
    </source>
</evidence>
<dbReference type="GO" id="GO:0002953">
    <property type="term" value="F:5'-deoxynucleotidase activity"/>
    <property type="evidence" value="ECO:0007669"/>
    <property type="project" value="InterPro"/>
</dbReference>
<dbReference type="GO" id="GO:0005737">
    <property type="term" value="C:cytoplasm"/>
    <property type="evidence" value="ECO:0007669"/>
    <property type="project" value="TreeGrafter"/>
</dbReference>
<dbReference type="InterPro" id="IPR006674">
    <property type="entry name" value="HD_domain"/>
</dbReference>
<evidence type="ECO:0000256" key="1">
    <source>
        <dbReference type="ARBA" id="ARBA00022723"/>
    </source>
</evidence>
<accession>A0A383RB25</accession>
<name>A0A383RB25_PAEAL</name>